<proteinExistence type="predicted"/>
<accession>A0A1T4Q7T4</accession>
<gene>
    <name evidence="2" type="ORF">SAMN02745152_01865</name>
</gene>
<dbReference type="OrthoDB" id="370673at2"/>
<dbReference type="EMBL" id="FUXC01000012">
    <property type="protein sequence ID" value="SJZ99601.1"/>
    <property type="molecule type" value="Genomic_DNA"/>
</dbReference>
<evidence type="ECO:0000313" key="2">
    <source>
        <dbReference type="EMBL" id="SJZ99601.1"/>
    </source>
</evidence>
<dbReference type="STRING" id="225004.SAMN02745152_01865"/>
<sequence length="180" mass="20811">MNDSNFIKASDMVLRIMKNIDPEQVRQGNKISSLWTQIVESIRSNSINGENIGKNMASHSRVIDLKNGILLVEADHPGWIQMLGNYKKYILKGFQMKIPELKIETLAFRLAGTNAEISKIHREIDEEKQRNAEEFRINKEQKELEKKGFVYKNSGQKKELPSEIQKMFDDIKNDMLTNSN</sequence>
<dbReference type="RefSeq" id="WP_078931602.1">
    <property type="nucleotide sequence ID" value="NZ_CAMCOW010000013.1"/>
</dbReference>
<dbReference type="GeneID" id="303368093"/>
<dbReference type="Pfam" id="PF05258">
    <property type="entry name" value="DciA"/>
    <property type="match status" value="1"/>
</dbReference>
<dbReference type="AlphaFoldDB" id="A0A1T4Q7T4"/>
<organism evidence="2 3">
    <name type="scientific">Treponema berlinense</name>
    <dbReference type="NCBI Taxonomy" id="225004"/>
    <lineage>
        <taxon>Bacteria</taxon>
        <taxon>Pseudomonadati</taxon>
        <taxon>Spirochaetota</taxon>
        <taxon>Spirochaetia</taxon>
        <taxon>Spirochaetales</taxon>
        <taxon>Treponemataceae</taxon>
        <taxon>Treponema</taxon>
    </lineage>
</organism>
<feature type="coiled-coil region" evidence="1">
    <location>
        <begin position="110"/>
        <end position="145"/>
    </location>
</feature>
<evidence type="ECO:0000256" key="1">
    <source>
        <dbReference type="SAM" id="Coils"/>
    </source>
</evidence>
<keyword evidence="3" id="KW-1185">Reference proteome</keyword>
<name>A0A1T4Q7T4_9SPIR</name>
<protein>
    <recommendedName>
        <fullName evidence="4">DUF721 domain-containing protein</fullName>
    </recommendedName>
</protein>
<reference evidence="2 3" key="1">
    <citation type="submission" date="2017-02" db="EMBL/GenBank/DDBJ databases">
        <authorList>
            <person name="Peterson S.W."/>
        </authorList>
    </citation>
    <scope>NUCLEOTIDE SEQUENCE [LARGE SCALE GENOMIC DNA]</scope>
    <source>
        <strain evidence="2 3">ATCC BAA-909</strain>
    </source>
</reference>
<evidence type="ECO:0008006" key="4">
    <source>
        <dbReference type="Google" id="ProtNLM"/>
    </source>
</evidence>
<dbReference type="Proteomes" id="UP000190395">
    <property type="component" value="Unassembled WGS sequence"/>
</dbReference>
<keyword evidence="1" id="KW-0175">Coiled coil</keyword>
<dbReference type="InterPro" id="IPR007922">
    <property type="entry name" value="DciA-like"/>
</dbReference>
<evidence type="ECO:0000313" key="3">
    <source>
        <dbReference type="Proteomes" id="UP000190395"/>
    </source>
</evidence>